<name>A0ABU6QV08_9FABA</name>
<dbReference type="Proteomes" id="UP001341840">
    <property type="component" value="Unassembled WGS sequence"/>
</dbReference>
<feature type="compositionally biased region" description="Basic and acidic residues" evidence="1">
    <location>
        <begin position="238"/>
        <end position="261"/>
    </location>
</feature>
<dbReference type="EMBL" id="JASCZI010001819">
    <property type="protein sequence ID" value="MED6115514.1"/>
    <property type="molecule type" value="Genomic_DNA"/>
</dbReference>
<evidence type="ECO:0000313" key="2">
    <source>
        <dbReference type="EMBL" id="MED6115514.1"/>
    </source>
</evidence>
<keyword evidence="3" id="KW-1185">Reference proteome</keyword>
<evidence type="ECO:0000256" key="1">
    <source>
        <dbReference type="SAM" id="MobiDB-lite"/>
    </source>
</evidence>
<comment type="caution">
    <text evidence="2">The sequence shown here is derived from an EMBL/GenBank/DDBJ whole genome shotgun (WGS) entry which is preliminary data.</text>
</comment>
<feature type="region of interest" description="Disordered" evidence="1">
    <location>
        <begin position="238"/>
        <end position="283"/>
    </location>
</feature>
<sequence>MARRTSRESIELGVQKCEAQGAMEMRGFPKYVLNSRKWFEIGRNWPREQKTGRIDSCDDLLLKKFSKCFESIQSVVESIHREVRESIRGLPESIHLCLNLVLTLKTALESILPLRNRFLSGGLRADDATYGNSGLPAGNERVVLGEVRTVVVRDMYWTGRVAKITDQSLRLVESPAAYVPENRESQGLECKLGFYVFRVGPKLRGFRCVELSVCNVTISVERVRGAVSHIGVKNGERKLEEQEGRKLEHSARAPTPRRGESRLGVQSSSPGLSHPRLGVDINA</sequence>
<organism evidence="2 3">
    <name type="scientific">Stylosanthes scabra</name>
    <dbReference type="NCBI Taxonomy" id="79078"/>
    <lineage>
        <taxon>Eukaryota</taxon>
        <taxon>Viridiplantae</taxon>
        <taxon>Streptophyta</taxon>
        <taxon>Embryophyta</taxon>
        <taxon>Tracheophyta</taxon>
        <taxon>Spermatophyta</taxon>
        <taxon>Magnoliopsida</taxon>
        <taxon>eudicotyledons</taxon>
        <taxon>Gunneridae</taxon>
        <taxon>Pentapetalae</taxon>
        <taxon>rosids</taxon>
        <taxon>fabids</taxon>
        <taxon>Fabales</taxon>
        <taxon>Fabaceae</taxon>
        <taxon>Papilionoideae</taxon>
        <taxon>50 kb inversion clade</taxon>
        <taxon>dalbergioids sensu lato</taxon>
        <taxon>Dalbergieae</taxon>
        <taxon>Pterocarpus clade</taxon>
        <taxon>Stylosanthes</taxon>
    </lineage>
</organism>
<reference evidence="2 3" key="1">
    <citation type="journal article" date="2023" name="Plants (Basel)">
        <title>Bridging the Gap: Combining Genomics and Transcriptomics Approaches to Understand Stylosanthes scabra, an Orphan Legume from the Brazilian Caatinga.</title>
        <authorList>
            <person name="Ferreira-Neto J.R.C."/>
            <person name="da Silva M.D."/>
            <person name="Binneck E."/>
            <person name="de Melo N.F."/>
            <person name="da Silva R.H."/>
            <person name="de Melo A.L.T.M."/>
            <person name="Pandolfi V."/>
            <person name="Bustamante F.O."/>
            <person name="Brasileiro-Vidal A.C."/>
            <person name="Benko-Iseppon A.M."/>
        </authorList>
    </citation>
    <scope>NUCLEOTIDE SEQUENCE [LARGE SCALE GENOMIC DNA]</scope>
    <source>
        <tissue evidence="2">Leaves</tissue>
    </source>
</reference>
<protein>
    <submittedName>
        <fullName evidence="2">Uncharacterized protein</fullName>
    </submittedName>
</protein>
<gene>
    <name evidence="2" type="ORF">PIB30_091351</name>
</gene>
<proteinExistence type="predicted"/>
<evidence type="ECO:0000313" key="3">
    <source>
        <dbReference type="Proteomes" id="UP001341840"/>
    </source>
</evidence>
<accession>A0ABU6QV08</accession>